<dbReference type="EMBL" id="CM023475">
    <property type="protein sequence ID" value="KAH7945736.1"/>
    <property type="molecule type" value="Genomic_DNA"/>
</dbReference>
<protein>
    <submittedName>
        <fullName evidence="1">Uncharacterized protein</fullName>
    </submittedName>
</protein>
<organism evidence="1 2">
    <name type="scientific">Dermacentor silvarum</name>
    <name type="common">Tick</name>
    <dbReference type="NCBI Taxonomy" id="543639"/>
    <lineage>
        <taxon>Eukaryota</taxon>
        <taxon>Metazoa</taxon>
        <taxon>Ecdysozoa</taxon>
        <taxon>Arthropoda</taxon>
        <taxon>Chelicerata</taxon>
        <taxon>Arachnida</taxon>
        <taxon>Acari</taxon>
        <taxon>Parasitiformes</taxon>
        <taxon>Ixodida</taxon>
        <taxon>Ixodoidea</taxon>
        <taxon>Ixodidae</taxon>
        <taxon>Rhipicephalinae</taxon>
        <taxon>Dermacentor</taxon>
    </lineage>
</organism>
<evidence type="ECO:0000313" key="1">
    <source>
        <dbReference type="EMBL" id="KAH7945736.1"/>
    </source>
</evidence>
<keyword evidence="2" id="KW-1185">Reference proteome</keyword>
<comment type="caution">
    <text evidence="1">The sequence shown here is derived from an EMBL/GenBank/DDBJ whole genome shotgun (WGS) entry which is preliminary data.</text>
</comment>
<dbReference type="Proteomes" id="UP000821865">
    <property type="component" value="Chromosome 6"/>
</dbReference>
<accession>A0ACB8CL88</accession>
<name>A0ACB8CL88_DERSI</name>
<reference evidence="1" key="1">
    <citation type="submission" date="2020-05" db="EMBL/GenBank/DDBJ databases">
        <title>Large-scale comparative analyses of tick genomes elucidate their genetic diversity and vector capacities.</title>
        <authorList>
            <person name="Jia N."/>
            <person name="Wang J."/>
            <person name="Shi W."/>
            <person name="Du L."/>
            <person name="Sun Y."/>
            <person name="Zhan W."/>
            <person name="Jiang J."/>
            <person name="Wang Q."/>
            <person name="Zhang B."/>
            <person name="Ji P."/>
            <person name="Sakyi L.B."/>
            <person name="Cui X."/>
            <person name="Yuan T."/>
            <person name="Jiang B."/>
            <person name="Yang W."/>
            <person name="Lam T.T.-Y."/>
            <person name="Chang Q."/>
            <person name="Ding S."/>
            <person name="Wang X."/>
            <person name="Zhu J."/>
            <person name="Ruan X."/>
            <person name="Zhao L."/>
            <person name="Wei J."/>
            <person name="Que T."/>
            <person name="Du C."/>
            <person name="Cheng J."/>
            <person name="Dai P."/>
            <person name="Han X."/>
            <person name="Huang E."/>
            <person name="Gao Y."/>
            <person name="Liu J."/>
            <person name="Shao H."/>
            <person name="Ye R."/>
            <person name="Li L."/>
            <person name="Wei W."/>
            <person name="Wang X."/>
            <person name="Wang C."/>
            <person name="Yang T."/>
            <person name="Huo Q."/>
            <person name="Li W."/>
            <person name="Guo W."/>
            <person name="Chen H."/>
            <person name="Zhou L."/>
            <person name="Ni X."/>
            <person name="Tian J."/>
            <person name="Zhou Y."/>
            <person name="Sheng Y."/>
            <person name="Liu T."/>
            <person name="Pan Y."/>
            <person name="Xia L."/>
            <person name="Li J."/>
            <person name="Zhao F."/>
            <person name="Cao W."/>
        </authorList>
    </citation>
    <scope>NUCLEOTIDE SEQUENCE</scope>
    <source>
        <strain evidence="1">Dsil-2018</strain>
    </source>
</reference>
<gene>
    <name evidence="1" type="ORF">HPB49_015006</name>
</gene>
<sequence length="225" mass="26018">MMALEMQRQGNQQNWQMMKAMQETQKEFLGEVSTMMKETSSVVKDTLETMTKQTTEQANMHRETLTAMQNNTAAASRMNSETLLAVQQSMNETRKMNSETIKMITSSNSGKRRRHASSNITLEQQLRLYAAHSPKHFWTLSQKLSALFTMKAKVDALEGIITTVDAIEKSVQAMYDKYDEVMNQMKKQNSDIDFLRTRVKKLEEHAAEQEIDKLKQDMNDLDQYK</sequence>
<proteinExistence type="predicted"/>
<evidence type="ECO:0000313" key="2">
    <source>
        <dbReference type="Proteomes" id="UP000821865"/>
    </source>
</evidence>